<protein>
    <submittedName>
        <fullName evidence="5">J domain-containing protein</fullName>
    </submittedName>
</protein>
<dbReference type="InterPro" id="IPR001623">
    <property type="entry name" value="DnaJ_domain"/>
</dbReference>
<dbReference type="PROSITE" id="PS00636">
    <property type="entry name" value="DNAJ_1"/>
    <property type="match status" value="1"/>
</dbReference>
<dbReference type="Pfam" id="PF00226">
    <property type="entry name" value="DnaJ"/>
    <property type="match status" value="1"/>
</dbReference>
<evidence type="ECO:0000313" key="5">
    <source>
        <dbReference type="WBParaSite" id="HCON_00036820-00001"/>
    </source>
</evidence>
<keyword evidence="1" id="KW-0597">Phosphoprotein</keyword>
<dbReference type="InterPro" id="IPR056453">
    <property type="entry name" value="HTH_DNAJC9"/>
</dbReference>
<dbReference type="GO" id="GO:0005634">
    <property type="term" value="C:nucleus"/>
    <property type="evidence" value="ECO:0007669"/>
    <property type="project" value="TreeGrafter"/>
</dbReference>
<dbReference type="PRINTS" id="PR00625">
    <property type="entry name" value="JDOMAIN"/>
</dbReference>
<keyword evidence="2" id="KW-0175">Coiled coil</keyword>
<evidence type="ECO:0000256" key="1">
    <source>
        <dbReference type="ARBA" id="ARBA00022553"/>
    </source>
</evidence>
<evidence type="ECO:0000259" key="3">
    <source>
        <dbReference type="PROSITE" id="PS50076"/>
    </source>
</evidence>
<dbReference type="SUPFAM" id="SSF46565">
    <property type="entry name" value="Chaperone J-domain"/>
    <property type="match status" value="1"/>
</dbReference>
<dbReference type="WBParaSite" id="HCON_00036820-00001">
    <property type="protein sequence ID" value="HCON_00036820-00001"/>
    <property type="gene ID" value="HCON_00036820"/>
</dbReference>
<feature type="coiled-coil region" evidence="2">
    <location>
        <begin position="183"/>
        <end position="210"/>
    </location>
</feature>
<reference evidence="5" key="1">
    <citation type="submission" date="2020-12" db="UniProtKB">
        <authorList>
            <consortium name="WormBaseParasite"/>
        </authorList>
    </citation>
    <scope>IDENTIFICATION</scope>
    <source>
        <strain evidence="5">MHco3</strain>
    </source>
</reference>
<dbReference type="PROSITE" id="PS50076">
    <property type="entry name" value="DNAJ_2"/>
    <property type="match status" value="1"/>
</dbReference>
<dbReference type="FunFam" id="1.10.287.110:FF:000035">
    <property type="entry name" value="DnaJ homolog subfamily C member 9"/>
    <property type="match status" value="1"/>
</dbReference>
<name>A0A7I4Y2J4_HAECO</name>
<dbReference type="Gene3D" id="1.10.287.110">
    <property type="entry name" value="DnaJ domain"/>
    <property type="match status" value="1"/>
</dbReference>
<accession>A0A7I4Y2J4</accession>
<dbReference type="InterPro" id="IPR018253">
    <property type="entry name" value="DnaJ_domain_CS"/>
</dbReference>
<dbReference type="OMA" id="WLDLWSK"/>
<feature type="domain" description="J" evidence="3">
    <location>
        <begin position="14"/>
        <end position="83"/>
    </location>
</feature>
<dbReference type="AlphaFoldDB" id="A0A7I4Y2J4"/>
<dbReference type="OrthoDB" id="110024at2759"/>
<dbReference type="PANTHER" id="PTHR44144:SF1">
    <property type="entry name" value="DNAJ HOMOLOG SUBFAMILY C MEMBER 9"/>
    <property type="match status" value="1"/>
</dbReference>
<proteinExistence type="predicted"/>
<dbReference type="InterPro" id="IPR052594">
    <property type="entry name" value="J_domain-containing_protein"/>
</dbReference>
<dbReference type="GO" id="GO:0005737">
    <property type="term" value="C:cytoplasm"/>
    <property type="evidence" value="ECO:0007669"/>
    <property type="project" value="TreeGrafter"/>
</dbReference>
<organism evidence="4 5">
    <name type="scientific">Haemonchus contortus</name>
    <name type="common">Barber pole worm</name>
    <dbReference type="NCBI Taxonomy" id="6289"/>
    <lineage>
        <taxon>Eukaryota</taxon>
        <taxon>Metazoa</taxon>
        <taxon>Ecdysozoa</taxon>
        <taxon>Nematoda</taxon>
        <taxon>Chromadorea</taxon>
        <taxon>Rhabditida</taxon>
        <taxon>Rhabditina</taxon>
        <taxon>Rhabditomorpha</taxon>
        <taxon>Strongyloidea</taxon>
        <taxon>Trichostrongylidae</taxon>
        <taxon>Haemonchus</taxon>
    </lineage>
</organism>
<dbReference type="Proteomes" id="UP000025227">
    <property type="component" value="Unplaced"/>
</dbReference>
<dbReference type="CDD" id="cd06257">
    <property type="entry name" value="DnaJ"/>
    <property type="match status" value="1"/>
</dbReference>
<dbReference type="GO" id="GO:0031072">
    <property type="term" value="F:heat shock protein binding"/>
    <property type="evidence" value="ECO:0007669"/>
    <property type="project" value="TreeGrafter"/>
</dbReference>
<evidence type="ECO:0000256" key="2">
    <source>
        <dbReference type="SAM" id="Coils"/>
    </source>
</evidence>
<dbReference type="SMART" id="SM00271">
    <property type="entry name" value="DnaJ"/>
    <property type="match status" value="1"/>
</dbReference>
<evidence type="ECO:0000313" key="4">
    <source>
        <dbReference type="Proteomes" id="UP000025227"/>
    </source>
</evidence>
<keyword evidence="4" id="KW-1185">Reference proteome</keyword>
<dbReference type="Pfam" id="PF23302">
    <property type="entry name" value="HTH_DNAJC9"/>
    <property type="match status" value="1"/>
</dbReference>
<dbReference type="PANTHER" id="PTHR44144">
    <property type="entry name" value="DNAJ HOMOLOG SUBFAMILY C MEMBER 9"/>
    <property type="match status" value="1"/>
</dbReference>
<dbReference type="InterPro" id="IPR036869">
    <property type="entry name" value="J_dom_sf"/>
</dbReference>
<sequence>MLLSDCKKYFNTEDLYEILRIEKTATVAQIKKAYYKQSMKWHPDKADSSEDATKDATAKFQIITRIYSILSDKERRALYDESGVVDDENVLSDEESINVWRQVFKKVTVEDIKKFAAQYQGSEEEENDIVVAYNSWKGDMTMIMNSIMCSTFEDEPRIKAIIDKKISEGVLKETGKYKSSTNKINTNKRRKKAEKEVVEAEQALKEIKAKEGDGNLQQLILKRQAERASGADSFLDNLAAKYGAKTKRSKK</sequence>